<feature type="domain" description="MADF" evidence="3">
    <location>
        <begin position="13"/>
        <end position="105"/>
    </location>
</feature>
<evidence type="ECO:0000259" key="3">
    <source>
        <dbReference type="PROSITE" id="PS51029"/>
    </source>
</evidence>
<evidence type="ECO:0000259" key="4">
    <source>
        <dbReference type="PROSITE" id="PS51031"/>
    </source>
</evidence>
<dbReference type="GO" id="GO:0005634">
    <property type="term" value="C:nucleus"/>
    <property type="evidence" value="ECO:0007669"/>
    <property type="project" value="UniProtKB-SubCell"/>
</dbReference>
<dbReference type="GO" id="GO:0005667">
    <property type="term" value="C:transcription regulator complex"/>
    <property type="evidence" value="ECO:0007669"/>
    <property type="project" value="TreeGrafter"/>
</dbReference>
<dbReference type="PROSITE" id="PS51029">
    <property type="entry name" value="MADF"/>
    <property type="match status" value="1"/>
</dbReference>
<accession>A0A9Q0S1Y8</accession>
<gene>
    <name evidence="5" type="ORF">Bhyg_07396</name>
</gene>
<proteinExistence type="predicted"/>
<sequence>MTTPLAANLDIERFIQDIQDRPCIWDRNYHCNKGFMEQTWTDLSKMHKLPMVTLKAKWKGLRDNFRVEFKRIPRDEQDEMLMEPHEYQSKWVHYKSLLFLAEHMRSRAPKNESFEPHDPFSYEVHPQTSSEFDENCYRSDGLSDGLIQIPDDDEDDGTMENSTHNFNGLNMGVLKVPNGAAAAVAEPVLNCEGTRKRSRLESDITRNGYTPSGNHHGSTNADVNLDRSMDDDHHFLLSLHPYMTELSSSQKLRVRMKIQKLVFKELYKEDYDEDK</sequence>
<dbReference type="GO" id="GO:0006357">
    <property type="term" value="P:regulation of transcription by RNA polymerase II"/>
    <property type="evidence" value="ECO:0007669"/>
    <property type="project" value="TreeGrafter"/>
</dbReference>
<evidence type="ECO:0000256" key="2">
    <source>
        <dbReference type="SAM" id="MobiDB-lite"/>
    </source>
</evidence>
<dbReference type="InterPro" id="IPR006578">
    <property type="entry name" value="MADF-dom"/>
</dbReference>
<protein>
    <recommendedName>
        <fullName evidence="7">MADF domain-containing protein</fullName>
    </recommendedName>
</protein>
<comment type="subcellular location">
    <subcellularLocation>
        <location evidence="1">Nucleus</location>
    </subcellularLocation>
</comment>
<dbReference type="InterPro" id="IPR004210">
    <property type="entry name" value="BESS_motif"/>
</dbReference>
<dbReference type="InterPro" id="IPR039353">
    <property type="entry name" value="TF_Adf1"/>
</dbReference>
<dbReference type="Pfam" id="PF10545">
    <property type="entry name" value="MADF_DNA_bdg"/>
    <property type="match status" value="1"/>
</dbReference>
<dbReference type="PANTHER" id="PTHR12243">
    <property type="entry name" value="MADF DOMAIN TRANSCRIPTION FACTOR"/>
    <property type="match status" value="1"/>
</dbReference>
<keyword evidence="6" id="KW-1185">Reference proteome</keyword>
<evidence type="ECO:0008006" key="7">
    <source>
        <dbReference type="Google" id="ProtNLM"/>
    </source>
</evidence>
<name>A0A9Q0S1Y8_9DIPT</name>
<reference evidence="5" key="1">
    <citation type="submission" date="2022-07" db="EMBL/GenBank/DDBJ databases">
        <authorList>
            <person name="Trinca V."/>
            <person name="Uliana J.V.C."/>
            <person name="Torres T.T."/>
            <person name="Ward R.J."/>
            <person name="Monesi N."/>
        </authorList>
    </citation>
    <scope>NUCLEOTIDE SEQUENCE</scope>
    <source>
        <strain evidence="5">HSMRA1968</strain>
        <tissue evidence="5">Whole embryos</tissue>
    </source>
</reference>
<dbReference type="GO" id="GO:0003677">
    <property type="term" value="F:DNA binding"/>
    <property type="evidence" value="ECO:0007669"/>
    <property type="project" value="InterPro"/>
</dbReference>
<feature type="region of interest" description="Disordered" evidence="2">
    <location>
        <begin position="143"/>
        <end position="164"/>
    </location>
</feature>
<dbReference type="Proteomes" id="UP001151699">
    <property type="component" value="Chromosome B"/>
</dbReference>
<keyword evidence="1" id="KW-0539">Nucleus</keyword>
<dbReference type="PANTHER" id="PTHR12243:SF69">
    <property type="entry name" value="SI:CH73-59F11.3"/>
    <property type="match status" value="1"/>
</dbReference>
<dbReference type="AlphaFoldDB" id="A0A9Q0S1Y8"/>
<evidence type="ECO:0000256" key="1">
    <source>
        <dbReference type="PROSITE-ProRule" id="PRU00371"/>
    </source>
</evidence>
<evidence type="ECO:0000313" key="6">
    <source>
        <dbReference type="Proteomes" id="UP001151699"/>
    </source>
</evidence>
<evidence type="ECO:0000313" key="5">
    <source>
        <dbReference type="EMBL" id="KAJ6642447.1"/>
    </source>
</evidence>
<dbReference type="EMBL" id="WJQU01000002">
    <property type="protein sequence ID" value="KAJ6642447.1"/>
    <property type="molecule type" value="Genomic_DNA"/>
</dbReference>
<dbReference type="PROSITE" id="PS51031">
    <property type="entry name" value="BESS"/>
    <property type="match status" value="1"/>
</dbReference>
<dbReference type="Pfam" id="PF02944">
    <property type="entry name" value="BESS"/>
    <property type="match status" value="1"/>
</dbReference>
<dbReference type="OrthoDB" id="6487365at2759"/>
<comment type="caution">
    <text evidence="5">The sequence shown here is derived from an EMBL/GenBank/DDBJ whole genome shotgun (WGS) entry which is preliminary data.</text>
</comment>
<dbReference type="SMART" id="SM00595">
    <property type="entry name" value="MADF"/>
    <property type="match status" value="1"/>
</dbReference>
<organism evidence="5 6">
    <name type="scientific">Pseudolycoriella hygida</name>
    <dbReference type="NCBI Taxonomy" id="35572"/>
    <lineage>
        <taxon>Eukaryota</taxon>
        <taxon>Metazoa</taxon>
        <taxon>Ecdysozoa</taxon>
        <taxon>Arthropoda</taxon>
        <taxon>Hexapoda</taxon>
        <taxon>Insecta</taxon>
        <taxon>Pterygota</taxon>
        <taxon>Neoptera</taxon>
        <taxon>Endopterygota</taxon>
        <taxon>Diptera</taxon>
        <taxon>Nematocera</taxon>
        <taxon>Sciaroidea</taxon>
        <taxon>Sciaridae</taxon>
        <taxon>Pseudolycoriella</taxon>
    </lineage>
</organism>
<feature type="domain" description="BESS" evidence="4">
    <location>
        <begin position="229"/>
        <end position="268"/>
    </location>
</feature>